<dbReference type="AlphaFoldDB" id="D5A7Q1"/>
<dbReference type="EMBL" id="BT122178">
    <property type="protein sequence ID" value="ADE58548.1"/>
    <property type="molecule type" value="mRNA"/>
</dbReference>
<name>D5A7Q1_DROME</name>
<sequence length="89" mass="9731">MSIACCPLPHPHPQTFPPTLRTRLESSNPNQSVSIQFASESESVCELWRCGTNMKSLGIGILRHVFSSARFFFCCLTASFLPLGQGNGS</sequence>
<reference evidence="1" key="1">
    <citation type="submission" date="2010-04" db="EMBL/GenBank/DDBJ databases">
        <authorList>
            <person name="Carlson J."/>
            <person name="Booth B."/>
            <person name="Frise E."/>
            <person name="Sandler J."/>
            <person name="Wan K."/>
            <person name="Yu C."/>
            <person name="Celniker S."/>
        </authorList>
    </citation>
    <scope>NUCLEOTIDE SEQUENCE</scope>
</reference>
<proteinExistence type="evidence at transcript level"/>
<organism evidence="1">
    <name type="scientific">Drosophila melanogaster</name>
    <name type="common">Fruit fly</name>
    <dbReference type="NCBI Taxonomy" id="7227"/>
    <lineage>
        <taxon>Eukaryota</taxon>
        <taxon>Metazoa</taxon>
        <taxon>Ecdysozoa</taxon>
        <taxon>Arthropoda</taxon>
        <taxon>Hexapoda</taxon>
        <taxon>Insecta</taxon>
        <taxon>Pterygota</taxon>
        <taxon>Neoptera</taxon>
        <taxon>Endopterygota</taxon>
        <taxon>Diptera</taxon>
        <taxon>Brachycera</taxon>
        <taxon>Muscomorpha</taxon>
        <taxon>Ephydroidea</taxon>
        <taxon>Drosophilidae</taxon>
        <taxon>Drosophila</taxon>
        <taxon>Sophophora</taxon>
    </lineage>
</organism>
<protein>
    <submittedName>
        <fullName evidence="1">MIP20324p</fullName>
    </submittedName>
</protein>
<evidence type="ECO:0000313" key="1">
    <source>
        <dbReference type="EMBL" id="ADE58548.1"/>
    </source>
</evidence>
<accession>D5A7Q1</accession>